<reference evidence="3 5" key="3">
    <citation type="submission" date="2024-08" db="EMBL/GenBank/DDBJ databases">
        <authorList>
            <person name="Wei W."/>
        </authorList>
    </citation>
    <scope>NUCLEOTIDE SEQUENCE [LARGE SCALE GENOMIC DNA]</scope>
    <source>
        <strain evidence="3 5">XU2</strain>
    </source>
</reference>
<dbReference type="EMBL" id="VKKZ01000021">
    <property type="protein sequence ID" value="KAA6433262.1"/>
    <property type="molecule type" value="Genomic_DNA"/>
</dbReference>
<dbReference type="EMBL" id="JBGOGF010000003">
    <property type="protein sequence ID" value="MFA1770887.1"/>
    <property type="molecule type" value="Genomic_DNA"/>
</dbReference>
<dbReference type="Proteomes" id="UP001570846">
    <property type="component" value="Unassembled WGS sequence"/>
</dbReference>
<evidence type="ECO:0000313" key="2">
    <source>
        <dbReference type="EMBL" id="KAA6433262.1"/>
    </source>
</evidence>
<feature type="transmembrane region" description="Helical" evidence="1">
    <location>
        <begin position="6"/>
        <end position="29"/>
    </location>
</feature>
<accession>A0A5M8QFR2</accession>
<keyword evidence="1" id="KW-0472">Membrane</keyword>
<reference evidence="2 4" key="1">
    <citation type="submission" date="2019-07" db="EMBL/GenBank/DDBJ databases">
        <authorList>
            <person name="Qu J.-H."/>
        </authorList>
    </citation>
    <scope>NUCLEOTIDE SEQUENCE [LARGE SCALE GENOMIC DNA]</scope>
    <source>
        <strain evidence="2 4">MDT1-10-3</strain>
    </source>
</reference>
<proteinExistence type="predicted"/>
<keyword evidence="1" id="KW-1133">Transmembrane helix</keyword>
<gene>
    <name evidence="3" type="ORF">ACD591_06260</name>
    <name evidence="2" type="ORF">FOE74_12310</name>
</gene>
<dbReference type="RefSeq" id="WP_149098922.1">
    <property type="nucleotide sequence ID" value="NZ_BMMG01000004.1"/>
</dbReference>
<evidence type="ECO:0000313" key="5">
    <source>
        <dbReference type="Proteomes" id="UP001570846"/>
    </source>
</evidence>
<reference evidence="2 4" key="2">
    <citation type="submission" date="2019-09" db="EMBL/GenBank/DDBJ databases">
        <title>A bacterium isolated from glacier soil.</title>
        <authorList>
            <person name="Liu Q."/>
        </authorList>
    </citation>
    <scope>NUCLEOTIDE SEQUENCE [LARGE SCALE GENOMIC DNA]</scope>
    <source>
        <strain evidence="2 4">MDT1-10-3</strain>
    </source>
</reference>
<keyword evidence="1" id="KW-0812">Transmembrane</keyword>
<dbReference type="AlphaFoldDB" id="A0A5M8QFR2"/>
<keyword evidence="5" id="KW-1185">Reference proteome</keyword>
<evidence type="ECO:0000256" key="1">
    <source>
        <dbReference type="SAM" id="Phobius"/>
    </source>
</evidence>
<evidence type="ECO:0000313" key="4">
    <source>
        <dbReference type="Proteomes" id="UP000323866"/>
    </source>
</evidence>
<evidence type="ECO:0000313" key="3">
    <source>
        <dbReference type="EMBL" id="MFA1770887.1"/>
    </source>
</evidence>
<name>A0A5M8QFR2_9BACT</name>
<organism evidence="2 4">
    <name type="scientific">Rufibacter glacialis</name>
    <dbReference type="NCBI Taxonomy" id="1259555"/>
    <lineage>
        <taxon>Bacteria</taxon>
        <taxon>Pseudomonadati</taxon>
        <taxon>Bacteroidota</taxon>
        <taxon>Cytophagia</taxon>
        <taxon>Cytophagales</taxon>
        <taxon>Hymenobacteraceae</taxon>
        <taxon>Rufibacter</taxon>
    </lineage>
</organism>
<dbReference type="Proteomes" id="UP000323866">
    <property type="component" value="Unassembled WGS sequence"/>
</dbReference>
<comment type="caution">
    <text evidence="2">The sequence shown here is derived from an EMBL/GenBank/DDBJ whole genome shotgun (WGS) entry which is preliminary data.</text>
</comment>
<sequence length="116" mass="13358">MRNTDRAFSFIMVPRYSLFTWVGLAMSFVKRRYSLAWGAFMPRCPPSFSIGVGINRFFGFFCKKPSLGPFSPLVVFIRKAFPEKVKIKKGISIFMIGKPFIGRSLLYMVKCYEAKC</sequence>
<protein>
    <submittedName>
        <fullName evidence="2">Uncharacterized protein</fullName>
    </submittedName>
</protein>